<dbReference type="EMBL" id="MU839005">
    <property type="protein sequence ID" value="KAK1768347.1"/>
    <property type="molecule type" value="Genomic_DNA"/>
</dbReference>
<dbReference type="InterPro" id="IPR052982">
    <property type="entry name" value="SRP1/TIP1-like"/>
</dbReference>
<evidence type="ECO:0000256" key="3">
    <source>
        <dbReference type="SAM" id="SignalP"/>
    </source>
</evidence>
<keyword evidence="6" id="KW-1185">Reference proteome</keyword>
<feature type="chain" id="PRO_5042560067" evidence="3">
    <location>
        <begin position="19"/>
        <end position="206"/>
    </location>
</feature>
<evidence type="ECO:0000313" key="6">
    <source>
        <dbReference type="Proteomes" id="UP001244011"/>
    </source>
</evidence>
<dbReference type="GeneID" id="85309209"/>
<feature type="region of interest" description="Disordered" evidence="2">
    <location>
        <begin position="91"/>
        <end position="188"/>
    </location>
</feature>
<feature type="compositionally biased region" description="Low complexity" evidence="2">
    <location>
        <begin position="114"/>
        <end position="182"/>
    </location>
</feature>
<dbReference type="PANTHER" id="PTHR40633">
    <property type="entry name" value="MATRIX PROTEIN, PUTATIVE (AFU_ORTHOLOGUE AFUA_8G05410)-RELATED"/>
    <property type="match status" value="1"/>
</dbReference>
<dbReference type="InterPro" id="IPR018466">
    <property type="entry name" value="Kre9/Knh1-like_N"/>
</dbReference>
<feature type="domain" description="Yeast cell wall synthesis Kre9/Knh1-like N-terminal" evidence="4">
    <location>
        <begin position="25"/>
        <end position="106"/>
    </location>
</feature>
<keyword evidence="1 3" id="KW-0732">Signal</keyword>
<evidence type="ECO:0000256" key="1">
    <source>
        <dbReference type="ARBA" id="ARBA00022729"/>
    </source>
</evidence>
<dbReference type="Pfam" id="PF10342">
    <property type="entry name" value="Kre9_KNH"/>
    <property type="match status" value="1"/>
</dbReference>
<accession>A0AAJ0C2L4</accession>
<proteinExistence type="predicted"/>
<sequence length="206" mass="21159">MKVFALAAVAALAAIAQAKVAFTNSAYNIQAGEPFTLTWAGNTGPVTITLKNGPERDLKTVQVLDSNDLGNSFTWTPPRSLATDTYAFEIKDSSSPDEPNYSPPFDFEGTEAPSSSGSLTATGVSSTSSGTASASTPISSTVSGNRTTSSSNSSGTPSTSRTSTRTSATTTTSAPTLVPTNTNDGQRSKSPLALVLVTIAALLYFN</sequence>
<protein>
    <submittedName>
        <fullName evidence="5">Extracellular matrix protein</fullName>
    </submittedName>
</protein>
<evidence type="ECO:0000256" key="2">
    <source>
        <dbReference type="SAM" id="MobiDB-lite"/>
    </source>
</evidence>
<reference evidence="5" key="1">
    <citation type="submission" date="2023-06" db="EMBL/GenBank/DDBJ databases">
        <title>Genome-scale phylogeny and comparative genomics of the fungal order Sordariales.</title>
        <authorList>
            <consortium name="Lawrence Berkeley National Laboratory"/>
            <person name="Hensen N."/>
            <person name="Bonometti L."/>
            <person name="Westerberg I."/>
            <person name="Brannstrom I.O."/>
            <person name="Guillou S."/>
            <person name="Cros-Aarteil S."/>
            <person name="Calhoun S."/>
            <person name="Haridas S."/>
            <person name="Kuo A."/>
            <person name="Mondo S."/>
            <person name="Pangilinan J."/>
            <person name="Riley R."/>
            <person name="Labutti K."/>
            <person name="Andreopoulos B."/>
            <person name="Lipzen A."/>
            <person name="Chen C."/>
            <person name="Yanf M."/>
            <person name="Daum C."/>
            <person name="Ng V."/>
            <person name="Clum A."/>
            <person name="Steindorff A."/>
            <person name="Ohm R."/>
            <person name="Martin F."/>
            <person name="Silar P."/>
            <person name="Natvig D."/>
            <person name="Lalanne C."/>
            <person name="Gautier V."/>
            <person name="Ament-Velasquez S.L."/>
            <person name="Kruys A."/>
            <person name="Hutchinson M.I."/>
            <person name="Powell A.J."/>
            <person name="Barry K."/>
            <person name="Miller A.N."/>
            <person name="Grigoriev I.V."/>
            <person name="Debuchy R."/>
            <person name="Gladieux P."/>
            <person name="Thoren M.H."/>
            <person name="Johannesson H."/>
        </authorList>
    </citation>
    <scope>NUCLEOTIDE SEQUENCE</scope>
    <source>
        <strain evidence="5">8032-3</strain>
    </source>
</reference>
<dbReference type="AlphaFoldDB" id="A0AAJ0C2L4"/>
<comment type="caution">
    <text evidence="5">The sequence shown here is derived from an EMBL/GenBank/DDBJ whole genome shotgun (WGS) entry which is preliminary data.</text>
</comment>
<evidence type="ECO:0000313" key="5">
    <source>
        <dbReference type="EMBL" id="KAK1768347.1"/>
    </source>
</evidence>
<organism evidence="5 6">
    <name type="scientific">Phialemonium atrogriseum</name>
    <dbReference type="NCBI Taxonomy" id="1093897"/>
    <lineage>
        <taxon>Eukaryota</taxon>
        <taxon>Fungi</taxon>
        <taxon>Dikarya</taxon>
        <taxon>Ascomycota</taxon>
        <taxon>Pezizomycotina</taxon>
        <taxon>Sordariomycetes</taxon>
        <taxon>Sordariomycetidae</taxon>
        <taxon>Cephalothecales</taxon>
        <taxon>Cephalothecaceae</taxon>
        <taxon>Phialemonium</taxon>
    </lineage>
</organism>
<dbReference type="PANTHER" id="PTHR40633:SF1">
    <property type="entry name" value="GPI ANCHORED SERINE-THREONINE RICH PROTEIN (AFU_ORTHOLOGUE AFUA_1G03630)"/>
    <property type="match status" value="1"/>
</dbReference>
<evidence type="ECO:0000259" key="4">
    <source>
        <dbReference type="Pfam" id="PF10342"/>
    </source>
</evidence>
<dbReference type="Proteomes" id="UP001244011">
    <property type="component" value="Unassembled WGS sequence"/>
</dbReference>
<name>A0AAJ0C2L4_9PEZI</name>
<dbReference type="RefSeq" id="XP_060284560.1">
    <property type="nucleotide sequence ID" value="XM_060426022.1"/>
</dbReference>
<feature type="signal peptide" evidence="3">
    <location>
        <begin position="1"/>
        <end position="18"/>
    </location>
</feature>
<gene>
    <name evidence="5" type="ORF">QBC33DRAFT_513963</name>
</gene>